<protein>
    <submittedName>
        <fullName evidence="3">Uncharacterized protein</fullName>
    </submittedName>
</protein>
<keyword evidence="4" id="KW-1185">Reference proteome</keyword>
<dbReference type="Pfam" id="PF08693">
    <property type="entry name" value="SKG6"/>
    <property type="match status" value="2"/>
</dbReference>
<dbReference type="EMBL" id="OX365772">
    <property type="protein sequence ID" value="CAI4036736.1"/>
    <property type="molecule type" value="Genomic_DNA"/>
</dbReference>
<evidence type="ECO:0000313" key="4">
    <source>
        <dbReference type="Proteomes" id="UP001161438"/>
    </source>
</evidence>
<name>A0AA35NDJ6_SACMI</name>
<evidence type="ECO:0000256" key="2">
    <source>
        <dbReference type="SAM" id="Phobius"/>
    </source>
</evidence>
<keyword evidence="2" id="KW-0812">Transmembrane</keyword>
<feature type="compositionally biased region" description="Low complexity" evidence="1">
    <location>
        <begin position="558"/>
        <end position="574"/>
    </location>
</feature>
<dbReference type="InterPro" id="IPR014805">
    <property type="entry name" value="SKG6/TOS2-like"/>
</dbReference>
<keyword evidence="2" id="KW-1133">Transmembrane helix</keyword>
<evidence type="ECO:0000256" key="1">
    <source>
        <dbReference type="SAM" id="MobiDB-lite"/>
    </source>
</evidence>
<dbReference type="AlphaFoldDB" id="A0AA35NDJ6"/>
<organism evidence="3 4">
    <name type="scientific">Saccharomyces mikatae IFO 1815</name>
    <dbReference type="NCBI Taxonomy" id="226126"/>
    <lineage>
        <taxon>Eukaryota</taxon>
        <taxon>Fungi</taxon>
        <taxon>Dikarya</taxon>
        <taxon>Ascomycota</taxon>
        <taxon>Saccharomycotina</taxon>
        <taxon>Saccharomycetes</taxon>
        <taxon>Saccharomycetales</taxon>
        <taxon>Saccharomycetaceae</taxon>
        <taxon>Saccharomyces</taxon>
    </lineage>
</organism>
<dbReference type="RefSeq" id="XP_056079854.1">
    <property type="nucleotide sequence ID" value="XM_056226102.1"/>
</dbReference>
<feature type="transmembrane region" description="Helical" evidence="2">
    <location>
        <begin position="53"/>
        <end position="76"/>
    </location>
</feature>
<gene>
    <name evidence="3" type="primary">SMKI16G0470</name>
    <name evidence="3" type="ORF">SMKI_16G0470</name>
</gene>
<reference evidence="3" key="1">
    <citation type="submission" date="2022-10" db="EMBL/GenBank/DDBJ databases">
        <authorList>
            <person name="Byrne P K."/>
        </authorList>
    </citation>
    <scope>NUCLEOTIDE SEQUENCE</scope>
    <source>
        <strain evidence="3">IFO1815</strain>
    </source>
</reference>
<sequence length="625" mass="69694">MSKFFHHRIDDSCQKREFTLDRPRISLGFLQKRTDCTGSSCKVAQNSSSNVTVAVAVAVPIGTILMLLSIILIVVYRRSKKSSLVQGDLYYLPKMDSSVNSTNSEGNSTEKKFIYGSYDDFLHPSMNCSQSFRDYVKRIDEQVPSTYNIASLASQNNSKVTFLSKHIDASNKISTRPMIDFETTVSSSRSIIENDCNQRESGVLSLGTKNMSKYNSANRPGLHHTKHGEFETQFSKEEEESIDRIRSIYNIYFEKSNSTIRSSAPSSLRGEPKLDVPARKSIDINSQDNLNDSILAEKSRFRGLDAEEIDSNSTLSNKYEDATEYLQLPAPQKTKHVPSSVYSEIPFRDKMISEQSLPLTISPPNATSTRIASSIYSDVAAKSQLYSPRVPIQMPTKILGQPTSNFAQQHPLYLSNCYNETNDNYYYHIYNPSSLEHPQNYENIGELPTPTQLVFSASSHSLTSFKGRPKPPKSLKHVPAARLNGTAVNPMDHPEMFYSSPTKVTSAIPFIKQPCVPLPYQLRKSVVMTDPSNLSMKTRYRPAGSLSTLVRAQHLPGSSSTTTTSSPLSRRPTTQQNVINVRVSGLLDDSDVFQPPSVGQILPFSASVDDLRKQLGASHDYEIIS</sequence>
<keyword evidence="2" id="KW-0472">Membrane</keyword>
<evidence type="ECO:0000313" key="3">
    <source>
        <dbReference type="EMBL" id="CAI4036736.1"/>
    </source>
</evidence>
<dbReference type="Proteomes" id="UP001161438">
    <property type="component" value="Chromosome 16"/>
</dbReference>
<accession>A0AA35NDJ6</accession>
<dbReference type="GeneID" id="80921661"/>
<feature type="region of interest" description="Disordered" evidence="1">
    <location>
        <begin position="552"/>
        <end position="575"/>
    </location>
</feature>
<proteinExistence type="predicted"/>